<dbReference type="GO" id="GO:0003988">
    <property type="term" value="F:acetyl-CoA C-acyltransferase activity"/>
    <property type="evidence" value="ECO:0007669"/>
    <property type="project" value="UniProtKB-ARBA"/>
</dbReference>
<feature type="active site" description="Proton acceptor" evidence="4">
    <location>
        <position position="384"/>
    </location>
</feature>
<comment type="similarity">
    <text evidence="1 5">Belongs to the thiolase-like superfamily. Thiolase family.</text>
</comment>
<dbReference type="PROSITE" id="PS00099">
    <property type="entry name" value="THIOLASE_3"/>
    <property type="match status" value="1"/>
</dbReference>
<dbReference type="InterPro" id="IPR016039">
    <property type="entry name" value="Thiolase-like"/>
</dbReference>
<dbReference type="OrthoDB" id="8558405at2"/>
<evidence type="ECO:0000313" key="9">
    <source>
        <dbReference type="Proteomes" id="UP000199470"/>
    </source>
</evidence>
<dbReference type="PANTHER" id="PTHR18919:SF138">
    <property type="entry name" value="ACETYL-COA C-ACETYLTRANSFERASE"/>
    <property type="match status" value="1"/>
</dbReference>
<dbReference type="RefSeq" id="WP_093389255.1">
    <property type="nucleotide sequence ID" value="NZ_FOTW01000018.1"/>
</dbReference>
<dbReference type="InterPro" id="IPR020610">
    <property type="entry name" value="Thiolase_AS"/>
</dbReference>
<keyword evidence="3 5" id="KW-0012">Acyltransferase</keyword>
<reference evidence="8 9" key="1">
    <citation type="submission" date="2016-10" db="EMBL/GenBank/DDBJ databases">
        <authorList>
            <person name="de Groot N.N."/>
        </authorList>
    </citation>
    <scope>NUCLEOTIDE SEQUENCE [LARGE SCALE GENOMIC DNA]</scope>
    <source>
        <strain evidence="8 9">ATCC 43154</strain>
    </source>
</reference>
<dbReference type="InterPro" id="IPR002155">
    <property type="entry name" value="Thiolase"/>
</dbReference>
<proteinExistence type="inferred from homology"/>
<evidence type="ECO:0000256" key="3">
    <source>
        <dbReference type="ARBA" id="ARBA00023315"/>
    </source>
</evidence>
<feature type="domain" description="Thiolase C-terminal" evidence="7">
    <location>
        <begin position="276"/>
        <end position="396"/>
    </location>
</feature>
<dbReference type="Proteomes" id="UP000199470">
    <property type="component" value="Unassembled WGS sequence"/>
</dbReference>
<dbReference type="EMBL" id="FOTW01000018">
    <property type="protein sequence ID" value="SFM35479.1"/>
    <property type="molecule type" value="Genomic_DNA"/>
</dbReference>
<dbReference type="AlphaFoldDB" id="A0A1I4Q5Y4"/>
<evidence type="ECO:0000256" key="4">
    <source>
        <dbReference type="PIRSR" id="PIRSR000429-1"/>
    </source>
</evidence>
<evidence type="ECO:0000259" key="6">
    <source>
        <dbReference type="Pfam" id="PF00108"/>
    </source>
</evidence>
<dbReference type="Pfam" id="PF00108">
    <property type="entry name" value="Thiolase_N"/>
    <property type="match status" value="1"/>
</dbReference>
<name>A0A1I4Q5Y4_9BURK</name>
<organism evidence="8 9">
    <name type="scientific">Rugamonas rubra</name>
    <dbReference type="NCBI Taxonomy" id="758825"/>
    <lineage>
        <taxon>Bacteria</taxon>
        <taxon>Pseudomonadati</taxon>
        <taxon>Pseudomonadota</taxon>
        <taxon>Betaproteobacteria</taxon>
        <taxon>Burkholderiales</taxon>
        <taxon>Oxalobacteraceae</taxon>
        <taxon>Telluria group</taxon>
        <taxon>Rugamonas</taxon>
    </lineage>
</organism>
<accession>A0A1I4Q5Y4</accession>
<evidence type="ECO:0000256" key="5">
    <source>
        <dbReference type="RuleBase" id="RU003557"/>
    </source>
</evidence>
<dbReference type="CDD" id="cd00751">
    <property type="entry name" value="thiolase"/>
    <property type="match status" value="1"/>
</dbReference>
<evidence type="ECO:0000313" key="8">
    <source>
        <dbReference type="EMBL" id="SFM35479.1"/>
    </source>
</evidence>
<evidence type="ECO:0000259" key="7">
    <source>
        <dbReference type="Pfam" id="PF02803"/>
    </source>
</evidence>
<protein>
    <submittedName>
        <fullName evidence="8">Acetyl-CoA C-acetyltransferase</fullName>
    </submittedName>
</protein>
<dbReference type="InterPro" id="IPR020617">
    <property type="entry name" value="Thiolase_C"/>
</dbReference>
<dbReference type="PIRSF" id="PIRSF000429">
    <property type="entry name" value="Ac-CoA_Ac_transf"/>
    <property type="match status" value="1"/>
</dbReference>
<dbReference type="STRING" id="758825.SAMN02982985_03773"/>
<dbReference type="InterPro" id="IPR020616">
    <property type="entry name" value="Thiolase_N"/>
</dbReference>
<dbReference type="GO" id="GO:0044281">
    <property type="term" value="P:small molecule metabolic process"/>
    <property type="evidence" value="ECO:0007669"/>
    <property type="project" value="UniProtKB-ARBA"/>
</dbReference>
<dbReference type="Gene3D" id="3.40.47.10">
    <property type="match status" value="2"/>
</dbReference>
<dbReference type="PANTHER" id="PTHR18919">
    <property type="entry name" value="ACETYL-COA C-ACYLTRANSFERASE"/>
    <property type="match status" value="1"/>
</dbReference>
<feature type="active site" description="Acyl-thioester intermediate" evidence="4">
    <location>
        <position position="89"/>
    </location>
</feature>
<evidence type="ECO:0000256" key="2">
    <source>
        <dbReference type="ARBA" id="ARBA00022679"/>
    </source>
</evidence>
<keyword evidence="2 5" id="KW-0808">Transferase</keyword>
<dbReference type="Pfam" id="PF02803">
    <property type="entry name" value="Thiolase_C"/>
    <property type="match status" value="1"/>
</dbReference>
<sequence>MNDPIVIVGAARTPMGAFQGDFSNVNASDLGAVAIKAAVERAGVKPEAVEHVYFGNCLMAGQGQAPARQAALKAGLPTSAAAVTLSKMCGSAMQATIFAHDALKAGSADLIVAGGMESMTNAPYLVPKARGGYRIGHGMIYDHMMLDGLEDAYSKDEKGNGRSMGTFAEECVSTYKFTREAQDAFAIASVQRAQAAAADGSFAWEIAPVTVSGRGGDTVIDKDEGPLKAKIEKIPSLRAAFKKDGTITAASSSSINDGAAALVLMRASSAKEQGLTVLATIVGHATHAQAPNLFTTAPVGAMQKLFAKTGWSSASVDLFEVNEAFAAVPMAAMHDLDIPHSKINIHGGACALGHPIGASGARIIVTLIGALRKTGGKRGVAALCIGGGEATAVAIELA</sequence>
<dbReference type="NCBIfam" id="TIGR01930">
    <property type="entry name" value="AcCoA-C-Actrans"/>
    <property type="match status" value="1"/>
</dbReference>
<dbReference type="FunFam" id="3.40.47.10:FF:000010">
    <property type="entry name" value="Acetyl-CoA acetyltransferase (Thiolase)"/>
    <property type="match status" value="1"/>
</dbReference>
<feature type="domain" description="Thiolase N-terminal" evidence="6">
    <location>
        <begin position="5"/>
        <end position="267"/>
    </location>
</feature>
<keyword evidence="9" id="KW-1185">Reference proteome</keyword>
<evidence type="ECO:0000256" key="1">
    <source>
        <dbReference type="ARBA" id="ARBA00010982"/>
    </source>
</evidence>
<feature type="active site" description="Proton acceptor" evidence="4">
    <location>
        <position position="354"/>
    </location>
</feature>
<dbReference type="SUPFAM" id="SSF53901">
    <property type="entry name" value="Thiolase-like"/>
    <property type="match status" value="2"/>
</dbReference>
<gene>
    <name evidence="8" type="ORF">SAMN02982985_03773</name>
</gene>